<dbReference type="Proteomes" id="UP000251995">
    <property type="component" value="Chromosome"/>
</dbReference>
<dbReference type="Gene3D" id="3.30.420.40">
    <property type="match status" value="1"/>
</dbReference>
<sequence>MATIAEQSQQLAAERGCDPYDILNEEAAEIPIGSDGLVLLDHFQGNRTPYSDSRSRGVSWACR</sequence>
<evidence type="ECO:0000313" key="1">
    <source>
        <dbReference type="EMBL" id="AXE37662.1"/>
    </source>
</evidence>
<gene>
    <name evidence="1" type="primary">araB_1</name>
    <name evidence="1" type="ORF">JS278_00469</name>
</gene>
<dbReference type="EMBL" id="CP025198">
    <property type="protein sequence ID" value="AXE37662.1"/>
    <property type="molecule type" value="Genomic_DNA"/>
</dbReference>
<proteinExistence type="predicted"/>
<organism evidence="1 2">
    <name type="scientific">Acidipropionibacterium virtanenii</name>
    <dbReference type="NCBI Taxonomy" id="2057246"/>
    <lineage>
        <taxon>Bacteria</taxon>
        <taxon>Bacillati</taxon>
        <taxon>Actinomycetota</taxon>
        <taxon>Actinomycetes</taxon>
        <taxon>Propionibacteriales</taxon>
        <taxon>Propionibacteriaceae</taxon>
        <taxon>Acidipropionibacterium</taxon>
    </lineage>
</organism>
<reference evidence="1 2" key="1">
    <citation type="submission" date="2017-12" db="EMBL/GenBank/DDBJ databases">
        <title>The whole genome sequence of the Acidipropionibacterium virtanenii sp. nov. type strain JS278.</title>
        <authorList>
            <person name="Laine P."/>
            <person name="Deptula P."/>
            <person name="Varmanen P."/>
            <person name="Auvinen P."/>
        </authorList>
    </citation>
    <scope>NUCLEOTIDE SEQUENCE [LARGE SCALE GENOMIC DNA]</scope>
    <source>
        <strain evidence="1 2">JS278</strain>
    </source>
</reference>
<protein>
    <submittedName>
        <fullName evidence="1">Ribulokinase</fullName>
        <ecNumber evidence="1">2.7.1.16</ecNumber>
    </submittedName>
</protein>
<keyword evidence="1" id="KW-0808">Transferase</keyword>
<dbReference type="AlphaFoldDB" id="A0A344UQW4"/>
<evidence type="ECO:0000313" key="2">
    <source>
        <dbReference type="Proteomes" id="UP000251995"/>
    </source>
</evidence>
<dbReference type="SUPFAM" id="SSF53067">
    <property type="entry name" value="Actin-like ATPase domain"/>
    <property type="match status" value="1"/>
</dbReference>
<keyword evidence="1" id="KW-0418">Kinase</keyword>
<dbReference type="KEGG" id="acij:JS278_00469"/>
<accession>A0A344UQW4</accession>
<dbReference type="GO" id="GO:0008741">
    <property type="term" value="F:ribulokinase activity"/>
    <property type="evidence" value="ECO:0007669"/>
    <property type="project" value="UniProtKB-EC"/>
</dbReference>
<dbReference type="EC" id="2.7.1.16" evidence="1"/>
<name>A0A344UQW4_9ACTN</name>
<keyword evidence="2" id="KW-1185">Reference proteome</keyword>
<dbReference type="RefSeq" id="WP_181833804.1">
    <property type="nucleotide sequence ID" value="NZ_CP025198.1"/>
</dbReference>
<dbReference type="InterPro" id="IPR043129">
    <property type="entry name" value="ATPase_NBD"/>
</dbReference>